<evidence type="ECO:0000256" key="6">
    <source>
        <dbReference type="ARBA" id="ARBA00022485"/>
    </source>
</evidence>
<evidence type="ECO:0000256" key="1">
    <source>
        <dbReference type="ARBA" id="ARBA00000085"/>
    </source>
</evidence>
<feature type="transmembrane region" description="Helical" evidence="18">
    <location>
        <begin position="133"/>
        <end position="153"/>
    </location>
</feature>
<evidence type="ECO:0000313" key="21">
    <source>
        <dbReference type="Proteomes" id="UP000546642"/>
    </source>
</evidence>
<evidence type="ECO:0000256" key="10">
    <source>
        <dbReference type="ARBA" id="ARBA00022741"/>
    </source>
</evidence>
<feature type="domain" description="Histidine kinase/HSP90-like ATPase" evidence="19">
    <location>
        <begin position="284"/>
        <end position="375"/>
    </location>
</feature>
<keyword evidence="9" id="KW-0808">Transferase</keyword>
<keyword evidence="10" id="KW-0547">Nucleotide-binding</keyword>
<keyword evidence="8" id="KW-0597">Phosphoprotein</keyword>
<dbReference type="Gene3D" id="3.30.565.10">
    <property type="entry name" value="Histidine kinase-like ATPase, C-terminal domain"/>
    <property type="match status" value="1"/>
</dbReference>
<evidence type="ECO:0000259" key="19">
    <source>
        <dbReference type="SMART" id="SM00387"/>
    </source>
</evidence>
<dbReference type="Gene3D" id="1.20.5.1930">
    <property type="match status" value="1"/>
</dbReference>
<keyword evidence="18" id="KW-1133">Transmembrane helix</keyword>
<dbReference type="GO" id="GO:0046983">
    <property type="term" value="F:protein dimerization activity"/>
    <property type="evidence" value="ECO:0007669"/>
    <property type="project" value="InterPro"/>
</dbReference>
<dbReference type="GO" id="GO:0051539">
    <property type="term" value="F:4 iron, 4 sulfur cluster binding"/>
    <property type="evidence" value="ECO:0007669"/>
    <property type="project" value="UniProtKB-KW"/>
</dbReference>
<protein>
    <recommendedName>
        <fullName evidence="5">Oxygen sensor histidine kinase NreB</fullName>
        <ecNumber evidence="4">2.7.13.3</ecNumber>
    </recommendedName>
    <alternativeName>
        <fullName evidence="17">Nitrogen regulation protein B</fullName>
    </alternativeName>
</protein>
<gene>
    <name evidence="20" type="ORF">HNR23_000691</name>
</gene>
<evidence type="ECO:0000256" key="18">
    <source>
        <dbReference type="SAM" id="Phobius"/>
    </source>
</evidence>
<evidence type="ECO:0000256" key="2">
    <source>
        <dbReference type="ARBA" id="ARBA00001966"/>
    </source>
</evidence>
<keyword evidence="18" id="KW-0812">Transmembrane</keyword>
<reference evidence="20 21" key="1">
    <citation type="submission" date="2020-08" db="EMBL/GenBank/DDBJ databases">
        <title>Sequencing the genomes of 1000 actinobacteria strains.</title>
        <authorList>
            <person name="Klenk H.-P."/>
        </authorList>
    </citation>
    <scope>NUCLEOTIDE SEQUENCE [LARGE SCALE GENOMIC DNA]</scope>
    <source>
        <strain evidence="20 21">DSM 46659</strain>
    </source>
</reference>
<keyword evidence="21" id="KW-1185">Reference proteome</keyword>
<evidence type="ECO:0000256" key="9">
    <source>
        <dbReference type="ARBA" id="ARBA00022679"/>
    </source>
</evidence>
<comment type="cofactor">
    <cofactor evidence="2">
        <name>[4Fe-4S] cluster</name>
        <dbReference type="ChEBI" id="CHEBI:49883"/>
    </cofactor>
</comment>
<dbReference type="RefSeq" id="WP_184073392.1">
    <property type="nucleotide sequence ID" value="NZ_JACHDS010000001.1"/>
</dbReference>
<dbReference type="PRINTS" id="PR00344">
    <property type="entry name" value="BCTRLSENSOR"/>
</dbReference>
<dbReference type="InterPro" id="IPR003594">
    <property type="entry name" value="HATPase_dom"/>
</dbReference>
<keyword evidence="15" id="KW-0479">Metal-binding</keyword>
<dbReference type="Proteomes" id="UP000546642">
    <property type="component" value="Unassembled WGS sequence"/>
</dbReference>
<evidence type="ECO:0000256" key="14">
    <source>
        <dbReference type="ARBA" id="ARBA00023012"/>
    </source>
</evidence>
<dbReference type="PANTHER" id="PTHR24421">
    <property type="entry name" value="NITRATE/NITRITE SENSOR PROTEIN NARX-RELATED"/>
    <property type="match status" value="1"/>
</dbReference>
<dbReference type="EMBL" id="JACHDS010000001">
    <property type="protein sequence ID" value="MBB6170631.1"/>
    <property type="molecule type" value="Genomic_DNA"/>
</dbReference>
<organism evidence="20 21">
    <name type="scientific">Nocardiopsis mwathae</name>
    <dbReference type="NCBI Taxonomy" id="1472723"/>
    <lineage>
        <taxon>Bacteria</taxon>
        <taxon>Bacillati</taxon>
        <taxon>Actinomycetota</taxon>
        <taxon>Actinomycetes</taxon>
        <taxon>Streptosporangiales</taxon>
        <taxon>Nocardiopsidaceae</taxon>
        <taxon>Nocardiopsis</taxon>
    </lineage>
</organism>
<dbReference type="GO" id="GO:0000155">
    <property type="term" value="F:phosphorelay sensor kinase activity"/>
    <property type="evidence" value="ECO:0007669"/>
    <property type="project" value="InterPro"/>
</dbReference>
<sequence>MKRDAKDTSSRRSAVSLLVDIAAAAAVVLVFWIPSMLAPGGDRWLGAGLAVLVSGAMVLRWKAPSAAVSVALVSTAVGWFVSATTDPMVSVAWCLYPLALQRKFPTRGAGSVVVGVLVLATLVLGVSGSTQDLMQRVVFGFGAIGVAWLLGHVEGERLSAVRRAERQQAEFEHVQREAAMAREVHDIVGHALSTISAQAGIARAVSSSDKEEMLEALEDIENRSRDALGQVQSLVRAMRRRDHSWVGANGGRSPAAALRETVTAATVSGLTVDAHIDLPECGRDVTFVATRVVQEALSNIIRHAAAERCELMVAPVEGKLVVRVNDDGTGLLAREGAGSGISGMRERVESVGGRLTVANRLGGGTSVLAELPLVVEN</sequence>
<evidence type="ECO:0000256" key="15">
    <source>
        <dbReference type="ARBA" id="ARBA00023014"/>
    </source>
</evidence>
<accession>A0A7X0D4D0</accession>
<comment type="subcellular location">
    <subcellularLocation>
        <location evidence="3">Cytoplasm</location>
    </subcellularLocation>
</comment>
<dbReference type="GO" id="GO:0016020">
    <property type="term" value="C:membrane"/>
    <property type="evidence" value="ECO:0007669"/>
    <property type="project" value="InterPro"/>
</dbReference>
<evidence type="ECO:0000256" key="7">
    <source>
        <dbReference type="ARBA" id="ARBA00022490"/>
    </source>
</evidence>
<dbReference type="InterPro" id="IPR004358">
    <property type="entry name" value="Sig_transdc_His_kin-like_C"/>
</dbReference>
<dbReference type="EC" id="2.7.13.3" evidence="4"/>
<keyword evidence="14" id="KW-0902">Two-component regulatory system</keyword>
<dbReference type="Pfam" id="PF07730">
    <property type="entry name" value="HisKA_3"/>
    <property type="match status" value="1"/>
</dbReference>
<evidence type="ECO:0000313" key="20">
    <source>
        <dbReference type="EMBL" id="MBB6170631.1"/>
    </source>
</evidence>
<dbReference type="AlphaFoldDB" id="A0A7X0D4D0"/>
<keyword evidence="15" id="KW-0411">Iron-sulfur</keyword>
<feature type="transmembrane region" description="Helical" evidence="18">
    <location>
        <begin position="12"/>
        <end position="32"/>
    </location>
</feature>
<feature type="transmembrane region" description="Helical" evidence="18">
    <location>
        <begin position="44"/>
        <end position="61"/>
    </location>
</feature>
<evidence type="ECO:0000256" key="11">
    <source>
        <dbReference type="ARBA" id="ARBA00022777"/>
    </source>
</evidence>
<dbReference type="Pfam" id="PF02518">
    <property type="entry name" value="HATPase_c"/>
    <property type="match status" value="1"/>
</dbReference>
<dbReference type="GO" id="GO:0005737">
    <property type="term" value="C:cytoplasm"/>
    <property type="evidence" value="ECO:0007669"/>
    <property type="project" value="UniProtKB-SubCell"/>
</dbReference>
<dbReference type="PANTHER" id="PTHR24421:SF10">
    <property type="entry name" value="NITRATE_NITRITE SENSOR PROTEIN NARQ"/>
    <property type="match status" value="1"/>
</dbReference>
<keyword evidence="6" id="KW-0004">4Fe-4S</keyword>
<dbReference type="InterPro" id="IPR011712">
    <property type="entry name" value="Sig_transdc_His_kin_sub3_dim/P"/>
</dbReference>
<dbReference type="InterPro" id="IPR036890">
    <property type="entry name" value="HATPase_C_sf"/>
</dbReference>
<evidence type="ECO:0000256" key="17">
    <source>
        <dbReference type="ARBA" id="ARBA00030800"/>
    </source>
</evidence>
<keyword evidence="7" id="KW-0963">Cytoplasm</keyword>
<evidence type="ECO:0000256" key="5">
    <source>
        <dbReference type="ARBA" id="ARBA00017322"/>
    </source>
</evidence>
<feature type="transmembrane region" description="Helical" evidence="18">
    <location>
        <begin position="108"/>
        <end position="127"/>
    </location>
</feature>
<evidence type="ECO:0000256" key="12">
    <source>
        <dbReference type="ARBA" id="ARBA00022840"/>
    </source>
</evidence>
<dbReference type="SUPFAM" id="SSF55874">
    <property type="entry name" value="ATPase domain of HSP90 chaperone/DNA topoisomerase II/histidine kinase"/>
    <property type="match status" value="1"/>
</dbReference>
<keyword evidence="18" id="KW-0472">Membrane</keyword>
<dbReference type="CDD" id="cd16917">
    <property type="entry name" value="HATPase_UhpB-NarQ-NarX-like"/>
    <property type="match status" value="1"/>
</dbReference>
<dbReference type="GO" id="GO:0005524">
    <property type="term" value="F:ATP binding"/>
    <property type="evidence" value="ECO:0007669"/>
    <property type="project" value="UniProtKB-KW"/>
</dbReference>
<comment type="function">
    <text evidence="16">Member of the two-component regulatory system NreB/NreC involved in the control of dissimilatory nitrate/nitrite reduction in response to oxygen. NreB functions as a direct oxygen sensor histidine kinase which is autophosphorylated, in the absence of oxygen, probably at the conserved histidine residue, and transfers its phosphate group probably to a conserved aspartate residue of NreC. NreB/NreC activates the expression of the nitrate (narGHJI) and nitrite (nir) reductase operons, as well as the putative nitrate transporter gene narT.</text>
</comment>
<evidence type="ECO:0000256" key="3">
    <source>
        <dbReference type="ARBA" id="ARBA00004496"/>
    </source>
</evidence>
<proteinExistence type="predicted"/>
<evidence type="ECO:0000256" key="16">
    <source>
        <dbReference type="ARBA" id="ARBA00024827"/>
    </source>
</evidence>
<name>A0A7X0D4D0_9ACTN</name>
<evidence type="ECO:0000256" key="8">
    <source>
        <dbReference type="ARBA" id="ARBA00022553"/>
    </source>
</evidence>
<dbReference type="SMART" id="SM00387">
    <property type="entry name" value="HATPase_c"/>
    <property type="match status" value="1"/>
</dbReference>
<keyword evidence="11 20" id="KW-0418">Kinase</keyword>
<keyword evidence="13" id="KW-0408">Iron</keyword>
<evidence type="ECO:0000256" key="13">
    <source>
        <dbReference type="ARBA" id="ARBA00023004"/>
    </source>
</evidence>
<dbReference type="InterPro" id="IPR050482">
    <property type="entry name" value="Sensor_HK_TwoCompSys"/>
</dbReference>
<feature type="transmembrane region" description="Helical" evidence="18">
    <location>
        <begin position="67"/>
        <end position="96"/>
    </location>
</feature>
<comment type="catalytic activity">
    <reaction evidence="1">
        <text>ATP + protein L-histidine = ADP + protein N-phospho-L-histidine.</text>
        <dbReference type="EC" id="2.7.13.3"/>
    </reaction>
</comment>
<comment type="caution">
    <text evidence="20">The sequence shown here is derived from an EMBL/GenBank/DDBJ whole genome shotgun (WGS) entry which is preliminary data.</text>
</comment>
<evidence type="ECO:0000256" key="4">
    <source>
        <dbReference type="ARBA" id="ARBA00012438"/>
    </source>
</evidence>
<keyword evidence="12" id="KW-0067">ATP-binding</keyword>